<name>A0A6C0CYS3_9ZZZZ</name>
<organism evidence="1">
    <name type="scientific">viral metagenome</name>
    <dbReference type="NCBI Taxonomy" id="1070528"/>
    <lineage>
        <taxon>unclassified sequences</taxon>
        <taxon>metagenomes</taxon>
        <taxon>organismal metagenomes</taxon>
    </lineage>
</organism>
<evidence type="ECO:0000313" key="1">
    <source>
        <dbReference type="EMBL" id="QHT09471.1"/>
    </source>
</evidence>
<sequence>MQVISERNKINNRIRELTKYINTDENNLIEEINDQKIERLNLSIKSKKTELQLLEKRLIAVNNGEIDLNTTTTTPKIPVMSITTTTKADQDRSIKFMKADKDDAYKNKCYKKDVDRYYRYFLKDVDAIPEYITKNLANMPNNKGYYWKGMQLYGSLPAEVDKPVILFDKKNHNKMLIHEWDSNYIRLYEKEGKERKVLLSCEPRRVVT</sequence>
<reference evidence="1" key="1">
    <citation type="journal article" date="2020" name="Nature">
        <title>Giant virus diversity and host interactions through global metagenomics.</title>
        <authorList>
            <person name="Schulz F."/>
            <person name="Roux S."/>
            <person name="Paez-Espino D."/>
            <person name="Jungbluth S."/>
            <person name="Walsh D.A."/>
            <person name="Denef V.J."/>
            <person name="McMahon K.D."/>
            <person name="Konstantinidis K.T."/>
            <person name="Eloe-Fadrosh E.A."/>
            <person name="Kyrpides N.C."/>
            <person name="Woyke T."/>
        </authorList>
    </citation>
    <scope>NUCLEOTIDE SEQUENCE</scope>
    <source>
        <strain evidence="1">GVMAG-M-3300023174-102</strain>
    </source>
</reference>
<proteinExistence type="predicted"/>
<dbReference type="AlphaFoldDB" id="A0A6C0CYS3"/>
<accession>A0A6C0CYS3</accession>
<dbReference type="EMBL" id="MN739512">
    <property type="protein sequence ID" value="QHT09471.1"/>
    <property type="molecule type" value="Genomic_DNA"/>
</dbReference>
<protein>
    <submittedName>
        <fullName evidence="1">Uncharacterized protein</fullName>
    </submittedName>
</protein>